<gene>
    <name evidence="1" type="ORF">BI308_23205</name>
</gene>
<comment type="caution">
    <text evidence="1">The sequence shown here is derived from an EMBL/GenBank/DDBJ whole genome shotgun (WGS) entry which is preliminary data.</text>
</comment>
<dbReference type="Proteomes" id="UP000183940">
    <property type="component" value="Unassembled WGS sequence"/>
</dbReference>
<evidence type="ECO:0000313" key="1">
    <source>
        <dbReference type="EMBL" id="OJJ16927.1"/>
    </source>
</evidence>
<proteinExistence type="predicted"/>
<name>A0A1L9QKJ5_9CYAN</name>
<evidence type="ECO:0000313" key="2">
    <source>
        <dbReference type="Proteomes" id="UP000183940"/>
    </source>
</evidence>
<keyword evidence="2" id="KW-1185">Reference proteome</keyword>
<dbReference type="STRING" id="1925591.BI308_23205"/>
<organism evidence="1 2">
    <name type="scientific">Roseofilum reptotaenium AO1-A</name>
    <dbReference type="NCBI Taxonomy" id="1925591"/>
    <lineage>
        <taxon>Bacteria</taxon>
        <taxon>Bacillati</taxon>
        <taxon>Cyanobacteriota</taxon>
        <taxon>Cyanophyceae</taxon>
        <taxon>Desertifilales</taxon>
        <taxon>Desertifilaceae</taxon>
        <taxon>Roseofilum</taxon>
    </lineage>
</organism>
<dbReference type="AlphaFoldDB" id="A0A1L9QKJ5"/>
<protein>
    <submittedName>
        <fullName evidence="1">Uncharacterized protein</fullName>
    </submittedName>
</protein>
<dbReference type="EMBL" id="MLAW01000061">
    <property type="protein sequence ID" value="OJJ16927.1"/>
    <property type="molecule type" value="Genomic_DNA"/>
</dbReference>
<sequence length="145" mass="16983">METLIDGIGEWEQLGGLSLDGSSFDWQYVNLTNAVETFRIKWEVDWEKWWGNEGYRSWIYLRFRYPATGDVSQGRRLYPSEEKSVFSLELPGNVYVTGSSEIIHPTREIWVRHWISYRKKPWVNLGSDPIILPINFTLEGLLPLS</sequence>
<accession>A0A1L9QKJ5</accession>
<reference evidence="1" key="1">
    <citation type="submission" date="2016-10" db="EMBL/GenBank/DDBJ databases">
        <title>CRISPR-Cas defence system in Roseofilum reptotaenium: evidence of a bacteriophage-cyanobacterium arms race in the coral black band disease.</title>
        <authorList>
            <person name="Buerger P."/>
            <person name="Wood-Charlson E.M."/>
            <person name="Weynberg K.D."/>
            <person name="Willis B."/>
            <person name="Van Oppen M.J."/>
        </authorList>
    </citation>
    <scope>NUCLEOTIDE SEQUENCE [LARGE SCALE GENOMIC DNA]</scope>
    <source>
        <strain evidence="1">AO1-A</strain>
    </source>
</reference>